<comment type="caution">
    <text evidence="2">The sequence shown here is derived from an EMBL/GenBank/DDBJ whole genome shotgun (WGS) entry which is preliminary data.</text>
</comment>
<evidence type="ECO:0000313" key="3">
    <source>
        <dbReference type="Proteomes" id="UP001595921"/>
    </source>
</evidence>
<dbReference type="Proteomes" id="UP001595921">
    <property type="component" value="Unassembled WGS sequence"/>
</dbReference>
<keyword evidence="1" id="KW-0812">Transmembrane</keyword>
<sequence length="131" mass="14709">MSRIVGILTGVLMALFPTKFLTTMQNLAVENPDDFVDRRWVVPYVRAEGLVVAVVCLRGGSAYRAFMAFIGAVGAVLLLFPRQYVEFGNRLAYEGSAPFEWRKRYLPGLRVCGAFFLLLAARALRTDDRDE</sequence>
<evidence type="ECO:0000256" key="1">
    <source>
        <dbReference type="SAM" id="Phobius"/>
    </source>
</evidence>
<dbReference type="AlphaFoldDB" id="A0ABD5P9G7"/>
<reference evidence="2 3" key="1">
    <citation type="journal article" date="2019" name="Int. J. Syst. Evol. Microbiol.">
        <title>The Global Catalogue of Microorganisms (GCM) 10K type strain sequencing project: providing services to taxonomists for standard genome sequencing and annotation.</title>
        <authorList>
            <consortium name="The Broad Institute Genomics Platform"/>
            <consortium name="The Broad Institute Genome Sequencing Center for Infectious Disease"/>
            <person name="Wu L."/>
            <person name="Ma J."/>
        </authorList>
    </citation>
    <scope>NUCLEOTIDE SEQUENCE [LARGE SCALE GENOMIC DNA]</scope>
    <source>
        <strain evidence="2 3">CGMCC 1.12553</strain>
    </source>
</reference>
<gene>
    <name evidence="2" type="ORF">ACFO0N_06040</name>
</gene>
<feature type="transmembrane region" description="Helical" evidence="1">
    <location>
        <begin position="65"/>
        <end position="85"/>
    </location>
</feature>
<evidence type="ECO:0008006" key="4">
    <source>
        <dbReference type="Google" id="ProtNLM"/>
    </source>
</evidence>
<protein>
    <recommendedName>
        <fullName evidence="4">DoxX-like family protein</fullName>
    </recommendedName>
</protein>
<dbReference type="EMBL" id="JBHSDS010000003">
    <property type="protein sequence ID" value="MFC4357510.1"/>
    <property type="molecule type" value="Genomic_DNA"/>
</dbReference>
<keyword evidence="1" id="KW-0472">Membrane</keyword>
<name>A0ABD5P9G7_9EURY</name>
<keyword evidence="1" id="KW-1133">Transmembrane helix</keyword>
<accession>A0ABD5P9G7</accession>
<organism evidence="2 3">
    <name type="scientific">Halobium salinum</name>
    <dbReference type="NCBI Taxonomy" id="1364940"/>
    <lineage>
        <taxon>Archaea</taxon>
        <taxon>Methanobacteriati</taxon>
        <taxon>Methanobacteriota</taxon>
        <taxon>Stenosarchaea group</taxon>
        <taxon>Halobacteria</taxon>
        <taxon>Halobacteriales</taxon>
        <taxon>Haloferacaceae</taxon>
        <taxon>Halobium</taxon>
    </lineage>
</organism>
<proteinExistence type="predicted"/>
<keyword evidence="3" id="KW-1185">Reference proteome</keyword>
<evidence type="ECO:0000313" key="2">
    <source>
        <dbReference type="EMBL" id="MFC4357510.1"/>
    </source>
</evidence>
<dbReference type="RefSeq" id="WP_390208700.1">
    <property type="nucleotide sequence ID" value="NZ_JBHSDS010000003.1"/>
</dbReference>